<dbReference type="InterPro" id="IPR050331">
    <property type="entry name" value="Zinc_finger"/>
</dbReference>
<dbReference type="PANTHER" id="PTHR16515:SF49">
    <property type="entry name" value="GASTRULA ZINC FINGER PROTEIN XLCGF49.1-LIKE-RELATED"/>
    <property type="match status" value="1"/>
</dbReference>
<evidence type="ECO:0000256" key="7">
    <source>
        <dbReference type="PROSITE-ProRule" id="PRU00042"/>
    </source>
</evidence>
<proteinExistence type="predicted"/>
<evidence type="ECO:0000256" key="5">
    <source>
        <dbReference type="ARBA" id="ARBA00022833"/>
    </source>
</evidence>
<name>A0A9P3HKZ2_9FUNG</name>
<keyword evidence="11" id="KW-1185">Reference proteome</keyword>
<dbReference type="Pfam" id="PF00096">
    <property type="entry name" value="zf-C2H2"/>
    <property type="match status" value="1"/>
</dbReference>
<gene>
    <name evidence="10" type="ORF">EMPS_10496</name>
</gene>
<evidence type="ECO:0000256" key="4">
    <source>
        <dbReference type="ARBA" id="ARBA00022771"/>
    </source>
</evidence>
<evidence type="ECO:0000256" key="1">
    <source>
        <dbReference type="ARBA" id="ARBA00004123"/>
    </source>
</evidence>
<keyword evidence="2" id="KW-0479">Metal-binding</keyword>
<dbReference type="PROSITE" id="PS50157">
    <property type="entry name" value="ZINC_FINGER_C2H2_2"/>
    <property type="match status" value="2"/>
</dbReference>
<dbReference type="InterPro" id="IPR036236">
    <property type="entry name" value="Znf_C2H2_sf"/>
</dbReference>
<accession>A0A9P3HKZ2</accession>
<evidence type="ECO:0000313" key="11">
    <source>
        <dbReference type="Proteomes" id="UP000827284"/>
    </source>
</evidence>
<dbReference type="GO" id="GO:0005634">
    <property type="term" value="C:nucleus"/>
    <property type="evidence" value="ECO:0007669"/>
    <property type="project" value="UniProtKB-SubCell"/>
</dbReference>
<reference evidence="10" key="2">
    <citation type="journal article" date="2022" name="Microbiol. Resour. Announc.">
        <title>Whole-Genome Sequence of Entomortierella parvispora E1425, a Mucoromycotan Fungus Associated with Burkholderiaceae-Related Endosymbiotic Bacteria.</title>
        <authorList>
            <person name="Herlambang A."/>
            <person name="Guo Y."/>
            <person name="Takashima Y."/>
            <person name="Narisawa K."/>
            <person name="Ohta H."/>
            <person name="Nishizawa T."/>
        </authorList>
    </citation>
    <scope>NUCLEOTIDE SEQUENCE</scope>
    <source>
        <strain evidence="10">E1425</strain>
    </source>
</reference>
<keyword evidence="5" id="KW-0862">Zinc</keyword>
<feature type="domain" description="C2H2-type" evidence="9">
    <location>
        <begin position="461"/>
        <end position="490"/>
    </location>
</feature>
<dbReference type="Proteomes" id="UP000827284">
    <property type="component" value="Unassembled WGS sequence"/>
</dbReference>
<keyword evidence="3" id="KW-0677">Repeat</keyword>
<comment type="subcellular location">
    <subcellularLocation>
        <location evidence="1">Nucleus</location>
    </subcellularLocation>
</comment>
<reference evidence="10" key="1">
    <citation type="submission" date="2021-11" db="EMBL/GenBank/DDBJ databases">
        <authorList>
            <person name="Herlambang A."/>
            <person name="Guo Y."/>
            <person name="Takashima Y."/>
            <person name="Nishizawa T."/>
        </authorList>
    </citation>
    <scope>NUCLEOTIDE SEQUENCE</scope>
    <source>
        <strain evidence="10">E1425</strain>
    </source>
</reference>
<evidence type="ECO:0000259" key="9">
    <source>
        <dbReference type="PROSITE" id="PS50157"/>
    </source>
</evidence>
<evidence type="ECO:0000256" key="6">
    <source>
        <dbReference type="ARBA" id="ARBA00023242"/>
    </source>
</evidence>
<feature type="compositionally biased region" description="Basic residues" evidence="8">
    <location>
        <begin position="409"/>
        <end position="420"/>
    </location>
</feature>
<dbReference type="PROSITE" id="PS00028">
    <property type="entry name" value="ZINC_FINGER_C2H2_1"/>
    <property type="match status" value="2"/>
</dbReference>
<evidence type="ECO:0000256" key="2">
    <source>
        <dbReference type="ARBA" id="ARBA00022723"/>
    </source>
</evidence>
<dbReference type="Gene3D" id="3.30.160.60">
    <property type="entry name" value="Classic Zinc Finger"/>
    <property type="match status" value="2"/>
</dbReference>
<keyword evidence="4 7" id="KW-0863">Zinc-finger</keyword>
<dbReference type="SUPFAM" id="SSF57667">
    <property type="entry name" value="beta-beta-alpha zinc fingers"/>
    <property type="match status" value="1"/>
</dbReference>
<dbReference type="GO" id="GO:0010468">
    <property type="term" value="P:regulation of gene expression"/>
    <property type="evidence" value="ECO:0007669"/>
    <property type="project" value="TreeGrafter"/>
</dbReference>
<feature type="region of interest" description="Disordered" evidence="8">
    <location>
        <begin position="394"/>
        <end position="432"/>
    </location>
</feature>
<dbReference type="InterPro" id="IPR013087">
    <property type="entry name" value="Znf_C2H2_type"/>
</dbReference>
<comment type="caution">
    <text evidence="10">The sequence shown here is derived from an EMBL/GenBank/DDBJ whole genome shotgun (WGS) entry which is preliminary data.</text>
</comment>
<protein>
    <recommendedName>
        <fullName evidence="9">C2H2-type domain-containing protein</fullName>
    </recommendedName>
</protein>
<feature type="compositionally biased region" description="Polar residues" evidence="8">
    <location>
        <begin position="394"/>
        <end position="408"/>
    </location>
</feature>
<sequence length="637" mass="70177">MSASTFLHSGHSFSSSTAAAQQALVQFQLPFGSTDVSDNNLAVATVTGRSRVLRTPEPWMYEELSIEPTVENHGSVPDQQRLCALQDRDNQARCHAYPSSEPPSQQHGLLTPPELRSMDISDEESLLYGEKQQQNTQDLNTLSYTAHLLGLTQQSSPRRHCQPLALFDFVSPSTESSSGVTTAINTLADTSQHIDSQQCMQMMHEATNRVLSLASSPTEHAVTPQANHENRYSSPGSIVCHPSHHLQPPQLLLRRVNSAESFVSSTPSSPLIFTTLPASDHAPPMLHQLDYLTPLAQNNGTGCTRHLSSSEMSNVDSFDLDMDLMAPSPPPPSPPNAQEYYHQRREALAMRQHTPSSASLPSSFSSNCSYSSASPASSLPASPMLELVTGPFQSRTLTRSSPATSSSLHKNKNGNRHGRRSAPIPLGSNASTTSAFTKTTLDSSYSSSFPPASMKKNKARFVCQIPNCQRTFSRPFNLKSHGLTHETERPHGCGLCSKSFARIHDRDRHRKGHLVEKAHSCVVCLGRFARQDAVTRHLKLANEQNPCSLILKSRGLNFRDAAAGRITREMLGGDESEIRRMLDQLEDLSRRTKATKNLKMGMMSLTMSKNLGFENQNAIEMESELGPMPQTYYDQDW</sequence>
<keyword evidence="6" id="KW-0539">Nucleus</keyword>
<evidence type="ECO:0000256" key="3">
    <source>
        <dbReference type="ARBA" id="ARBA00022737"/>
    </source>
</evidence>
<dbReference type="PANTHER" id="PTHR16515">
    <property type="entry name" value="PR DOMAIN ZINC FINGER PROTEIN"/>
    <property type="match status" value="1"/>
</dbReference>
<dbReference type="SMART" id="SM00355">
    <property type="entry name" value="ZnF_C2H2"/>
    <property type="match status" value="3"/>
</dbReference>
<dbReference type="AlphaFoldDB" id="A0A9P3HKZ2"/>
<evidence type="ECO:0000313" key="10">
    <source>
        <dbReference type="EMBL" id="GJJ78137.1"/>
    </source>
</evidence>
<dbReference type="OrthoDB" id="8922241at2759"/>
<organism evidence="10 11">
    <name type="scientific">Entomortierella parvispora</name>
    <dbReference type="NCBI Taxonomy" id="205924"/>
    <lineage>
        <taxon>Eukaryota</taxon>
        <taxon>Fungi</taxon>
        <taxon>Fungi incertae sedis</taxon>
        <taxon>Mucoromycota</taxon>
        <taxon>Mortierellomycotina</taxon>
        <taxon>Mortierellomycetes</taxon>
        <taxon>Mortierellales</taxon>
        <taxon>Mortierellaceae</taxon>
        <taxon>Entomortierella</taxon>
    </lineage>
</organism>
<dbReference type="EMBL" id="BQFW01000014">
    <property type="protein sequence ID" value="GJJ78137.1"/>
    <property type="molecule type" value="Genomic_DNA"/>
</dbReference>
<feature type="domain" description="C2H2-type" evidence="9">
    <location>
        <begin position="491"/>
        <end position="518"/>
    </location>
</feature>
<evidence type="ECO:0000256" key="8">
    <source>
        <dbReference type="SAM" id="MobiDB-lite"/>
    </source>
</evidence>
<dbReference type="GO" id="GO:0008270">
    <property type="term" value="F:zinc ion binding"/>
    <property type="evidence" value="ECO:0007669"/>
    <property type="project" value="UniProtKB-KW"/>
</dbReference>